<proteinExistence type="predicted"/>
<dbReference type="InterPro" id="IPR027417">
    <property type="entry name" value="P-loop_NTPase"/>
</dbReference>
<comment type="caution">
    <text evidence="1">The sequence shown here is derived from an EMBL/GenBank/DDBJ whole genome shotgun (WGS) entry which is preliminary data.</text>
</comment>
<dbReference type="AlphaFoldDB" id="A0A927WLL5"/>
<name>A0A927WLL5_SELRU</name>
<evidence type="ECO:0000313" key="2">
    <source>
        <dbReference type="Proteomes" id="UP000761380"/>
    </source>
</evidence>
<accession>A0A927WLL5</accession>
<gene>
    <name evidence="1" type="ORF">E7201_01870</name>
</gene>
<protein>
    <submittedName>
        <fullName evidence="1">Uncharacterized protein</fullName>
    </submittedName>
</protein>
<organism evidence="1 2">
    <name type="scientific">Selenomonas ruminantium</name>
    <dbReference type="NCBI Taxonomy" id="971"/>
    <lineage>
        <taxon>Bacteria</taxon>
        <taxon>Bacillati</taxon>
        <taxon>Bacillota</taxon>
        <taxon>Negativicutes</taxon>
        <taxon>Selenomonadales</taxon>
        <taxon>Selenomonadaceae</taxon>
        <taxon>Selenomonas</taxon>
    </lineage>
</organism>
<dbReference type="Gene3D" id="3.40.50.300">
    <property type="entry name" value="P-loop containing nucleotide triphosphate hydrolases"/>
    <property type="match status" value="1"/>
</dbReference>
<dbReference type="EMBL" id="SVBY01000007">
    <property type="protein sequence ID" value="MBE6091915.1"/>
    <property type="molecule type" value="Genomic_DNA"/>
</dbReference>
<sequence length="92" mass="10841">MKEQSSTQYTKVMASIVKNIDFLHRMKEFPHIQVYNRKGERLCDTQDTPDMNPGEFKKEFERPLSQAEREAIVKGYEAYVPKEKILTLLDEC</sequence>
<dbReference type="Proteomes" id="UP000761380">
    <property type="component" value="Unassembled WGS sequence"/>
</dbReference>
<reference evidence="1" key="1">
    <citation type="submission" date="2019-04" db="EMBL/GenBank/DDBJ databases">
        <title>Evolution of Biomass-Degrading Anaerobic Consortia Revealed by Metagenomics.</title>
        <authorList>
            <person name="Peng X."/>
        </authorList>
    </citation>
    <scope>NUCLEOTIDE SEQUENCE</scope>
    <source>
        <strain evidence="1">SIG240</strain>
    </source>
</reference>
<evidence type="ECO:0000313" key="1">
    <source>
        <dbReference type="EMBL" id="MBE6091915.1"/>
    </source>
</evidence>